<dbReference type="FunFam" id="3.20.20.100:FF:000002">
    <property type="entry name" value="2,5-diketo-D-gluconic acid reductase A"/>
    <property type="match status" value="1"/>
</dbReference>
<dbReference type="Gene3D" id="1.20.58.70">
    <property type="match status" value="1"/>
</dbReference>
<proteinExistence type="predicted"/>
<dbReference type="GO" id="GO:0016020">
    <property type="term" value="C:membrane"/>
    <property type="evidence" value="ECO:0007669"/>
    <property type="project" value="InterPro"/>
</dbReference>
<dbReference type="InterPro" id="IPR036812">
    <property type="entry name" value="NAD(P)_OxRdtase_dom_sf"/>
</dbReference>
<dbReference type="EMBL" id="MU858075">
    <property type="protein sequence ID" value="KAK4215860.1"/>
    <property type="molecule type" value="Genomic_DNA"/>
</dbReference>
<dbReference type="InterPro" id="IPR023210">
    <property type="entry name" value="NADP_OxRdtase_dom"/>
</dbReference>
<dbReference type="InterPro" id="IPR021538">
    <property type="entry name" value="Syntaxin-5_N"/>
</dbReference>
<reference evidence="5" key="1">
    <citation type="journal article" date="2023" name="Mol. Phylogenet. Evol.">
        <title>Genome-scale phylogeny and comparative genomics of the fungal order Sordariales.</title>
        <authorList>
            <person name="Hensen N."/>
            <person name="Bonometti L."/>
            <person name="Westerberg I."/>
            <person name="Brannstrom I.O."/>
            <person name="Guillou S."/>
            <person name="Cros-Aarteil S."/>
            <person name="Calhoun S."/>
            <person name="Haridas S."/>
            <person name="Kuo A."/>
            <person name="Mondo S."/>
            <person name="Pangilinan J."/>
            <person name="Riley R."/>
            <person name="LaButti K."/>
            <person name="Andreopoulos B."/>
            <person name="Lipzen A."/>
            <person name="Chen C."/>
            <person name="Yan M."/>
            <person name="Daum C."/>
            <person name="Ng V."/>
            <person name="Clum A."/>
            <person name="Steindorff A."/>
            <person name="Ohm R.A."/>
            <person name="Martin F."/>
            <person name="Silar P."/>
            <person name="Natvig D.O."/>
            <person name="Lalanne C."/>
            <person name="Gautier V."/>
            <person name="Ament-Velasquez S.L."/>
            <person name="Kruys A."/>
            <person name="Hutchinson M.I."/>
            <person name="Powell A.J."/>
            <person name="Barry K."/>
            <person name="Miller A.N."/>
            <person name="Grigoriev I.V."/>
            <person name="Debuchy R."/>
            <person name="Gladieux P."/>
            <person name="Hiltunen Thoren M."/>
            <person name="Johannesson H."/>
        </authorList>
    </citation>
    <scope>NUCLEOTIDE SEQUENCE</scope>
    <source>
        <strain evidence="5">PSN293</strain>
    </source>
</reference>
<evidence type="ECO:0000313" key="6">
    <source>
        <dbReference type="Proteomes" id="UP001301769"/>
    </source>
</evidence>
<dbReference type="Pfam" id="PF05739">
    <property type="entry name" value="SNARE"/>
    <property type="match status" value="1"/>
</dbReference>
<comment type="caution">
    <text evidence="5">The sequence shown here is derived from an EMBL/GenBank/DDBJ whole genome shotgun (WGS) entry which is preliminary data.</text>
</comment>
<reference evidence="5" key="2">
    <citation type="submission" date="2023-05" db="EMBL/GenBank/DDBJ databases">
        <authorList>
            <consortium name="Lawrence Berkeley National Laboratory"/>
            <person name="Steindorff A."/>
            <person name="Hensen N."/>
            <person name="Bonometti L."/>
            <person name="Westerberg I."/>
            <person name="Brannstrom I.O."/>
            <person name="Guillou S."/>
            <person name="Cros-Aarteil S."/>
            <person name="Calhoun S."/>
            <person name="Haridas S."/>
            <person name="Kuo A."/>
            <person name="Mondo S."/>
            <person name="Pangilinan J."/>
            <person name="Riley R."/>
            <person name="Labutti K."/>
            <person name="Andreopoulos B."/>
            <person name="Lipzen A."/>
            <person name="Chen C."/>
            <person name="Yanf M."/>
            <person name="Daum C."/>
            <person name="Ng V."/>
            <person name="Clum A."/>
            <person name="Ohm R."/>
            <person name="Martin F."/>
            <person name="Silar P."/>
            <person name="Natvig D."/>
            <person name="Lalanne C."/>
            <person name="Gautier V."/>
            <person name="Ament-Velasquez S.L."/>
            <person name="Kruys A."/>
            <person name="Hutchinson M.I."/>
            <person name="Powell A.J."/>
            <person name="Barry K."/>
            <person name="Miller A.N."/>
            <person name="Grigoriev I.V."/>
            <person name="Debuchy R."/>
            <person name="Gladieux P."/>
            <person name="Thoren M.H."/>
            <person name="Johannesson H."/>
        </authorList>
    </citation>
    <scope>NUCLEOTIDE SEQUENCE</scope>
    <source>
        <strain evidence="5">PSN293</strain>
    </source>
</reference>
<dbReference type="SUPFAM" id="SSF51430">
    <property type="entry name" value="NAD(P)-linked oxidoreductase"/>
    <property type="match status" value="1"/>
</dbReference>
<accession>A0AAN7BCF7</accession>
<sequence length="629" mass="69975">MAIATNDRTAEFRSIVNETKRRQNTKPGAQRLLNDAQRRDANGEGRPKRSEFARKAAEVGRGISGTMAKLEKLAQLAKKKTLFDDRPVEINELTFIIKQDLSALNEEIRGLQALSKRLHPKPDQEGENNKNILLLLQGKLGDVSANFKDVLEIRTKNIQASRSRTEAFVSSVGQHAHASLQQSASPLYGTPARGTPSPAADLISLNPMGDQQLQLQMMEEGQNTYIQQRGQAIEAIESTINELGSIFGQLAAMVSEQSEMIERIDANTEDVVDNVEGAQKELLKYWSRVSGNRWLLAKMFGVLMIFFLLWSSRIMSSMANKTYTLNTGHQIPAIGLGTWQSEPGKVKEAVLYALKAGYRLIDAAYCYGNEDEVGAGLKEAFAQGILKSRADVFVVSKVWATYTTRCELGLDKSLQSLGLDYVDLYLVHWPLLMNPAGNDDRFPKLGNGERDIIWGFNHVDCWKQMERLVASGKTRAIGVCNYSKPYLEQLLPYATIIPAVNQIENHPALPQQEIVDLCKAKGIHIMAYSPLGSTGGPLFKAEPVIKIAQKHGVKPAAVLLSYHYPRKSTVLAKSTNPERIKENLTSLIELDQEDISLLDEYSNNLVKEGKVQRYVYPPFGVKFGFPDKP</sequence>
<keyword evidence="3" id="KW-1133">Transmembrane helix</keyword>
<feature type="compositionally biased region" description="Basic and acidic residues" evidence="2">
    <location>
        <begin position="36"/>
        <end position="55"/>
    </location>
</feature>
<protein>
    <submittedName>
        <fullName evidence="5">D-galacturonate reductase</fullName>
    </submittedName>
</protein>
<name>A0AAN7BCF7_9PEZI</name>
<dbReference type="Gene3D" id="3.20.20.100">
    <property type="entry name" value="NADP-dependent oxidoreductase domain"/>
    <property type="match status" value="1"/>
</dbReference>
<gene>
    <name evidence="5" type="ORF">QBC37DRAFT_439254</name>
</gene>
<dbReference type="GO" id="GO:0016192">
    <property type="term" value="P:vesicle-mediated transport"/>
    <property type="evidence" value="ECO:0007669"/>
    <property type="project" value="InterPro"/>
</dbReference>
<keyword evidence="1" id="KW-0560">Oxidoreductase</keyword>
<dbReference type="SMART" id="SM00397">
    <property type="entry name" value="t_SNARE"/>
    <property type="match status" value="1"/>
</dbReference>
<keyword evidence="3" id="KW-0812">Transmembrane</keyword>
<dbReference type="PROSITE" id="PS00062">
    <property type="entry name" value="ALDOKETO_REDUCTASE_2"/>
    <property type="match status" value="1"/>
</dbReference>
<keyword evidence="6" id="KW-1185">Reference proteome</keyword>
<feature type="transmembrane region" description="Helical" evidence="3">
    <location>
        <begin position="294"/>
        <end position="311"/>
    </location>
</feature>
<keyword evidence="3" id="KW-0472">Membrane</keyword>
<dbReference type="AlphaFoldDB" id="A0AAN7BCF7"/>
<evidence type="ECO:0000256" key="2">
    <source>
        <dbReference type="SAM" id="MobiDB-lite"/>
    </source>
</evidence>
<dbReference type="Pfam" id="PF00248">
    <property type="entry name" value="Aldo_ket_red"/>
    <property type="match status" value="1"/>
</dbReference>
<dbReference type="CDD" id="cd15844">
    <property type="entry name" value="SNARE_syntaxin5"/>
    <property type="match status" value="1"/>
</dbReference>
<dbReference type="Pfam" id="PF11416">
    <property type="entry name" value="Syntaxin-5_N"/>
    <property type="match status" value="1"/>
</dbReference>
<organism evidence="5 6">
    <name type="scientific">Rhypophila decipiens</name>
    <dbReference type="NCBI Taxonomy" id="261697"/>
    <lineage>
        <taxon>Eukaryota</taxon>
        <taxon>Fungi</taxon>
        <taxon>Dikarya</taxon>
        <taxon>Ascomycota</taxon>
        <taxon>Pezizomycotina</taxon>
        <taxon>Sordariomycetes</taxon>
        <taxon>Sordariomycetidae</taxon>
        <taxon>Sordariales</taxon>
        <taxon>Naviculisporaceae</taxon>
        <taxon>Rhypophila</taxon>
    </lineage>
</organism>
<dbReference type="InterPro" id="IPR000727">
    <property type="entry name" value="T_SNARE_dom"/>
</dbReference>
<evidence type="ECO:0000313" key="5">
    <source>
        <dbReference type="EMBL" id="KAK4215860.1"/>
    </source>
</evidence>
<dbReference type="InterPro" id="IPR020471">
    <property type="entry name" value="AKR"/>
</dbReference>
<dbReference type="FunFam" id="1.20.58.70:FF:000007">
    <property type="entry name" value="ER-golgi SNARE complex subunit"/>
    <property type="match status" value="1"/>
</dbReference>
<evidence type="ECO:0000256" key="3">
    <source>
        <dbReference type="SAM" id="Phobius"/>
    </source>
</evidence>
<dbReference type="InterPro" id="IPR010989">
    <property type="entry name" value="SNARE"/>
</dbReference>
<dbReference type="PROSITE" id="PS50192">
    <property type="entry name" value="T_SNARE"/>
    <property type="match status" value="1"/>
</dbReference>
<dbReference type="PROSITE" id="PS00798">
    <property type="entry name" value="ALDOKETO_REDUCTASE_1"/>
    <property type="match status" value="1"/>
</dbReference>
<evidence type="ECO:0000256" key="1">
    <source>
        <dbReference type="ARBA" id="ARBA00023002"/>
    </source>
</evidence>
<dbReference type="PRINTS" id="PR00069">
    <property type="entry name" value="ALDKETRDTASE"/>
</dbReference>
<dbReference type="PANTHER" id="PTHR11732">
    <property type="entry name" value="ALDO/KETO REDUCTASE"/>
    <property type="match status" value="1"/>
</dbReference>
<dbReference type="InterPro" id="IPR018170">
    <property type="entry name" value="Aldo/ket_reductase_CS"/>
</dbReference>
<feature type="domain" description="T-SNARE coiled-coil homology" evidence="4">
    <location>
        <begin position="223"/>
        <end position="285"/>
    </location>
</feature>
<evidence type="ECO:0000259" key="4">
    <source>
        <dbReference type="PROSITE" id="PS50192"/>
    </source>
</evidence>
<dbReference type="SUPFAM" id="SSF47661">
    <property type="entry name" value="t-snare proteins"/>
    <property type="match status" value="1"/>
</dbReference>
<dbReference type="Proteomes" id="UP001301769">
    <property type="component" value="Unassembled WGS sequence"/>
</dbReference>
<dbReference type="GO" id="GO:0016616">
    <property type="term" value="F:oxidoreductase activity, acting on the CH-OH group of donors, NAD or NADP as acceptor"/>
    <property type="evidence" value="ECO:0007669"/>
    <property type="project" value="UniProtKB-ARBA"/>
</dbReference>
<feature type="region of interest" description="Disordered" evidence="2">
    <location>
        <begin position="1"/>
        <end position="55"/>
    </location>
</feature>